<dbReference type="PANTHER" id="PTHR48200">
    <property type="entry name" value="PROTEIN, PUTATIVE-RELATED"/>
    <property type="match status" value="1"/>
</dbReference>
<feature type="region of interest" description="Disordered" evidence="3">
    <location>
        <begin position="732"/>
        <end position="770"/>
    </location>
</feature>
<reference evidence="7" key="1">
    <citation type="submission" date="2019-09" db="EMBL/GenBank/DDBJ databases">
        <title>Draft genome information of white flower Hibiscus syriacus.</title>
        <authorList>
            <person name="Kim Y.-M."/>
        </authorList>
    </citation>
    <scope>NUCLEOTIDE SEQUENCE [LARGE SCALE GENOMIC DNA]</scope>
    <source>
        <strain evidence="7">YM2019G1</strain>
    </source>
</reference>
<evidence type="ECO:0000259" key="5">
    <source>
        <dbReference type="Pfam" id="PF07732"/>
    </source>
</evidence>
<evidence type="ECO:0000256" key="4">
    <source>
        <dbReference type="SAM" id="SignalP"/>
    </source>
</evidence>
<name>A0A6A2YDD6_HIBSY</name>
<protein>
    <submittedName>
        <fullName evidence="7">Uncharacterized protein</fullName>
    </submittedName>
</protein>
<dbReference type="Gene3D" id="2.60.40.420">
    <property type="entry name" value="Cupredoxins - blue copper proteins"/>
    <property type="match status" value="1"/>
</dbReference>
<dbReference type="EMBL" id="VEPZ02001468">
    <property type="protein sequence ID" value="KAE8671537.1"/>
    <property type="molecule type" value="Genomic_DNA"/>
</dbReference>
<keyword evidence="4" id="KW-0732">Signal</keyword>
<dbReference type="PANTHER" id="PTHR48200:SF1">
    <property type="entry name" value="AMINOTRANSFERASE-LIKE PLANT MOBILE DOMAIN-CONTAINING PROTEIN"/>
    <property type="match status" value="1"/>
</dbReference>
<dbReference type="SUPFAM" id="SSF49503">
    <property type="entry name" value="Cupredoxins"/>
    <property type="match status" value="1"/>
</dbReference>
<feature type="coiled-coil region" evidence="2">
    <location>
        <begin position="493"/>
        <end position="527"/>
    </location>
</feature>
<evidence type="ECO:0000256" key="3">
    <source>
        <dbReference type="SAM" id="MobiDB-lite"/>
    </source>
</evidence>
<proteinExistence type="inferred from homology"/>
<evidence type="ECO:0000313" key="8">
    <source>
        <dbReference type="Proteomes" id="UP000436088"/>
    </source>
</evidence>
<dbReference type="InterPro" id="IPR011707">
    <property type="entry name" value="Cu-oxidase-like_N"/>
</dbReference>
<dbReference type="AlphaFoldDB" id="A0A6A2YDD6"/>
<feature type="coiled-coil region" evidence="2">
    <location>
        <begin position="647"/>
        <end position="681"/>
    </location>
</feature>
<keyword evidence="2" id="KW-0175">Coiled coil</keyword>
<dbReference type="InterPro" id="IPR008972">
    <property type="entry name" value="Cupredoxin"/>
</dbReference>
<dbReference type="GO" id="GO:0005507">
    <property type="term" value="F:copper ion binding"/>
    <property type="evidence" value="ECO:0007669"/>
    <property type="project" value="InterPro"/>
</dbReference>
<evidence type="ECO:0000313" key="7">
    <source>
        <dbReference type="EMBL" id="KAE8671537.1"/>
    </source>
</evidence>
<organism evidence="7 8">
    <name type="scientific">Hibiscus syriacus</name>
    <name type="common">Rose of Sharon</name>
    <dbReference type="NCBI Taxonomy" id="106335"/>
    <lineage>
        <taxon>Eukaryota</taxon>
        <taxon>Viridiplantae</taxon>
        <taxon>Streptophyta</taxon>
        <taxon>Embryophyta</taxon>
        <taxon>Tracheophyta</taxon>
        <taxon>Spermatophyta</taxon>
        <taxon>Magnoliopsida</taxon>
        <taxon>eudicotyledons</taxon>
        <taxon>Gunneridae</taxon>
        <taxon>Pentapetalae</taxon>
        <taxon>rosids</taxon>
        <taxon>malvids</taxon>
        <taxon>Malvales</taxon>
        <taxon>Malvaceae</taxon>
        <taxon>Malvoideae</taxon>
        <taxon>Hibiscus</taxon>
    </lineage>
</organism>
<feature type="region of interest" description="Disordered" evidence="3">
    <location>
        <begin position="624"/>
        <end position="645"/>
    </location>
</feature>
<keyword evidence="8" id="KW-1185">Reference proteome</keyword>
<feature type="domain" description="Plastocyanin-like" evidence="5">
    <location>
        <begin position="40"/>
        <end position="99"/>
    </location>
</feature>
<feature type="signal peptide" evidence="4">
    <location>
        <begin position="1"/>
        <end position="26"/>
    </location>
</feature>
<evidence type="ECO:0000259" key="6">
    <source>
        <dbReference type="Pfam" id="PF24924"/>
    </source>
</evidence>
<comment type="caution">
    <text evidence="7">The sequence shown here is derived from an EMBL/GenBank/DDBJ whole genome shotgun (WGS) entry which is preliminary data.</text>
</comment>
<dbReference type="Pfam" id="PF07732">
    <property type="entry name" value="Cu-oxidase_3"/>
    <property type="match status" value="1"/>
</dbReference>
<dbReference type="Pfam" id="PF24924">
    <property type="entry name" value="DUF7745"/>
    <property type="match status" value="1"/>
</dbReference>
<feature type="domain" description="DUF7745" evidence="6">
    <location>
        <begin position="172"/>
        <end position="288"/>
    </location>
</feature>
<dbReference type="Proteomes" id="UP000436088">
    <property type="component" value="Unassembled WGS sequence"/>
</dbReference>
<feature type="chain" id="PRO_5025449466" evidence="4">
    <location>
        <begin position="27"/>
        <end position="846"/>
    </location>
</feature>
<accession>A0A6A2YDD6</accession>
<gene>
    <name evidence="7" type="ORF">F3Y22_tig00111947pilonHSYRG00266</name>
</gene>
<comment type="similarity">
    <text evidence="1">Belongs to the multicopper oxidase family.</text>
</comment>
<sequence>MVSASKCRSQAIVLLFLTVIIAVLNSCSVEARIRRYKWEVKNEYKAPDCFRKTVITINAQTPGPTIRAQQHDTIIVEVTNNLFTENLAIHWHGIRQYRKGGSRVNPSLTVTDSRARHISGKTQISILHHNKRLLIPEKTQKEKGDNLQESYVSELVSYTSISLKQNNVQELRDIWDSWKNDRKQKFSQQYGDIALLLHVRIDEPLIRAMVQFWNPGYSCFTFNWEDMVLTIEEYTTLLHCENIKLGRVYVKHTKSQPFKSTLARVAGVDEKWVIDQTQRRGSGEGIEWIHIRQLMKNHPDEWKTIDLFALEELVEEDSLGVFSSFKYGFTATSRRPKGFPTVDLALPIHLWEIGYAPLLALRQYGARQFVPATRGLSGSEFGYHAAKNMLTPDYVECRRLRKNDNIPVPYCEDTRTMEEHLRRVPSELEIAKTEFEAEQKRVCFDLEDLRKGYQDAIKDNSKLKMSSEYWKGEAHNLKRKFEGPNERTWKEKMKIAQRRLADSQHQNQRLRIQMTDLEKQYERDVKTIGELEAIIDGFKKQAAELQIVPFDGGLQWRFRWEQAQQRVNAKDAAIRDFLDQVQKAARHLHGLAREAGVVRQGIQPVTDEGRRLVNLLENMSQKAKEKTPSLPLQTLNTHHPHNTRAKKRQMEARMEKLEENMARLQKKLEDKMAQNSQSTLESIKKNQESLVDQIVAKLSCLQKVSAEGGSPFEGVTMSPTSQVIMSPEILPRPQENSSAVKGKAPSAVKVHTSKTNPDNHPDDYSIPDFNEDDKAKKMEEKIRMIEDRMKIVQGDYDYYGVDARELSLVPDLVLPPKFKAPEFEKFDGNSCPYHYVLSEDDRIWRE</sequence>
<evidence type="ECO:0000256" key="2">
    <source>
        <dbReference type="SAM" id="Coils"/>
    </source>
</evidence>
<dbReference type="InterPro" id="IPR056647">
    <property type="entry name" value="DUF7745"/>
</dbReference>
<evidence type="ECO:0000256" key="1">
    <source>
        <dbReference type="ARBA" id="ARBA00010609"/>
    </source>
</evidence>